<dbReference type="Proteomes" id="UP000295830">
    <property type="component" value="Unassembled WGS sequence"/>
</dbReference>
<reference evidence="9 10" key="1">
    <citation type="submission" date="2019-03" db="EMBL/GenBank/DDBJ databases">
        <title>Genomic Encyclopedia of Type Strains, Phase IV (KMG-IV): sequencing the most valuable type-strain genomes for metagenomic binning, comparative biology and taxonomic classification.</title>
        <authorList>
            <person name="Goeker M."/>
        </authorList>
    </citation>
    <scope>NUCLEOTIDE SEQUENCE [LARGE SCALE GENOMIC DNA]</scope>
    <source>
        <strain evidence="9 10">DSM 15505</strain>
    </source>
</reference>
<accession>A0A4R7JMG9</accession>
<comment type="similarity">
    <text evidence="6">Belongs to the methyltransferase superfamily. RsmI family.</text>
</comment>
<evidence type="ECO:0000259" key="7">
    <source>
        <dbReference type="Pfam" id="PF00590"/>
    </source>
</evidence>
<dbReference type="PANTHER" id="PTHR46111">
    <property type="entry name" value="RIBOSOMAL RNA SMALL SUBUNIT METHYLTRANSFERASE I"/>
    <property type="match status" value="1"/>
</dbReference>
<organism evidence="9 10">
    <name type="scientific">Halospina denitrificans</name>
    <dbReference type="NCBI Taxonomy" id="332522"/>
    <lineage>
        <taxon>Bacteria</taxon>
        <taxon>Pseudomonadati</taxon>
        <taxon>Pseudomonadota</taxon>
        <taxon>Gammaproteobacteria</taxon>
        <taxon>Halospina</taxon>
    </lineage>
</organism>
<dbReference type="RefSeq" id="WP_243865058.1">
    <property type="nucleotide sequence ID" value="NZ_SOAX01000007.1"/>
</dbReference>
<evidence type="ECO:0000256" key="4">
    <source>
        <dbReference type="ARBA" id="ARBA00022679"/>
    </source>
</evidence>
<dbReference type="InterPro" id="IPR014776">
    <property type="entry name" value="4pyrrole_Mease_sub2"/>
</dbReference>
<dbReference type="GO" id="GO:0005737">
    <property type="term" value="C:cytoplasm"/>
    <property type="evidence" value="ECO:0007669"/>
    <property type="project" value="UniProtKB-SubCell"/>
</dbReference>
<dbReference type="PIRSF" id="PIRSF005917">
    <property type="entry name" value="MTase_YraL"/>
    <property type="match status" value="1"/>
</dbReference>
<dbReference type="AlphaFoldDB" id="A0A4R7JMG9"/>
<evidence type="ECO:0000259" key="8">
    <source>
        <dbReference type="Pfam" id="PF23016"/>
    </source>
</evidence>
<dbReference type="InterPro" id="IPR053910">
    <property type="entry name" value="RsmI_HTH"/>
</dbReference>
<dbReference type="Gene3D" id="3.40.1010.10">
    <property type="entry name" value="Cobalt-precorrin-4 Transmethylase, Domain 1"/>
    <property type="match status" value="1"/>
</dbReference>
<keyword evidence="5 6" id="KW-0949">S-adenosyl-L-methionine</keyword>
<dbReference type="NCBIfam" id="TIGR00096">
    <property type="entry name" value="16S rRNA (cytidine(1402)-2'-O)-methyltransferase"/>
    <property type="match status" value="1"/>
</dbReference>
<dbReference type="InterPro" id="IPR008189">
    <property type="entry name" value="rRNA_ssu_MeTfrase_I"/>
</dbReference>
<dbReference type="GO" id="GO:0070677">
    <property type="term" value="F:rRNA (cytosine-2'-O-)-methyltransferase activity"/>
    <property type="evidence" value="ECO:0007669"/>
    <property type="project" value="UniProtKB-UniRule"/>
</dbReference>
<dbReference type="EMBL" id="SOAX01000007">
    <property type="protein sequence ID" value="TDT37889.1"/>
    <property type="molecule type" value="Genomic_DNA"/>
</dbReference>
<dbReference type="InterPro" id="IPR018063">
    <property type="entry name" value="SAM_MeTrfase_RsmI_CS"/>
</dbReference>
<dbReference type="InterPro" id="IPR014777">
    <property type="entry name" value="4pyrrole_Mease_sub1"/>
</dbReference>
<dbReference type="Pfam" id="PF23016">
    <property type="entry name" value="RsmI_C"/>
    <property type="match status" value="1"/>
</dbReference>
<dbReference type="PANTHER" id="PTHR46111:SF1">
    <property type="entry name" value="RIBOSOMAL RNA SMALL SUBUNIT METHYLTRANSFERASE I"/>
    <property type="match status" value="1"/>
</dbReference>
<gene>
    <name evidence="6" type="primary">rsmI</name>
    <name evidence="9" type="ORF">DES49_2853</name>
</gene>
<dbReference type="InterPro" id="IPR000878">
    <property type="entry name" value="4pyrrol_Mease"/>
</dbReference>
<dbReference type="Gene3D" id="3.30.950.10">
    <property type="entry name" value="Methyltransferase, Cobalt-precorrin-4 Transmethylase, Domain 2"/>
    <property type="match status" value="1"/>
</dbReference>
<evidence type="ECO:0000256" key="5">
    <source>
        <dbReference type="ARBA" id="ARBA00022691"/>
    </source>
</evidence>
<keyword evidence="10" id="KW-1185">Reference proteome</keyword>
<evidence type="ECO:0000256" key="1">
    <source>
        <dbReference type="ARBA" id="ARBA00022490"/>
    </source>
</evidence>
<feature type="domain" description="Tetrapyrrole methylase" evidence="7">
    <location>
        <begin position="9"/>
        <end position="210"/>
    </location>
</feature>
<dbReference type="HAMAP" id="MF_01877">
    <property type="entry name" value="16SrRNA_methyltr_I"/>
    <property type="match status" value="1"/>
</dbReference>
<name>A0A4R7JMG9_9GAMM</name>
<comment type="function">
    <text evidence="6">Catalyzes the 2'-O-methylation of the ribose of cytidine 1402 (C1402) in 16S rRNA.</text>
</comment>
<evidence type="ECO:0000313" key="10">
    <source>
        <dbReference type="Proteomes" id="UP000295830"/>
    </source>
</evidence>
<evidence type="ECO:0000256" key="6">
    <source>
        <dbReference type="HAMAP-Rule" id="MF_01877"/>
    </source>
</evidence>
<keyword evidence="4 6" id="KW-0808">Transferase</keyword>
<dbReference type="InterPro" id="IPR035996">
    <property type="entry name" value="4pyrrol_Methylase_sf"/>
</dbReference>
<evidence type="ECO:0000313" key="9">
    <source>
        <dbReference type="EMBL" id="TDT37889.1"/>
    </source>
</evidence>
<dbReference type="CDD" id="cd11648">
    <property type="entry name" value="RsmI"/>
    <property type="match status" value="1"/>
</dbReference>
<dbReference type="FunFam" id="3.30.950.10:FF:000002">
    <property type="entry name" value="Ribosomal RNA small subunit methyltransferase I"/>
    <property type="match status" value="1"/>
</dbReference>
<keyword evidence="1 6" id="KW-0963">Cytoplasm</keyword>
<evidence type="ECO:0000256" key="3">
    <source>
        <dbReference type="ARBA" id="ARBA00022603"/>
    </source>
</evidence>
<keyword evidence="3 6" id="KW-0489">Methyltransferase</keyword>
<proteinExistence type="inferred from homology"/>
<keyword evidence="2 6" id="KW-0698">rRNA processing</keyword>
<protein>
    <recommendedName>
        <fullName evidence="6">Ribosomal RNA small subunit methyltransferase I</fullName>
        <ecNumber evidence="6">2.1.1.198</ecNumber>
    </recommendedName>
    <alternativeName>
        <fullName evidence="6">16S rRNA 2'-O-ribose C1402 methyltransferase</fullName>
    </alternativeName>
    <alternativeName>
        <fullName evidence="6">rRNA (cytidine-2'-O-)-methyltransferase RsmI</fullName>
    </alternativeName>
</protein>
<evidence type="ECO:0000256" key="2">
    <source>
        <dbReference type="ARBA" id="ARBA00022552"/>
    </source>
</evidence>
<dbReference type="Pfam" id="PF00590">
    <property type="entry name" value="TP_methylase"/>
    <property type="match status" value="1"/>
</dbReference>
<dbReference type="FunFam" id="3.40.1010.10:FF:000007">
    <property type="entry name" value="Ribosomal RNA small subunit methyltransferase I"/>
    <property type="match status" value="1"/>
</dbReference>
<dbReference type="PROSITE" id="PS01296">
    <property type="entry name" value="RSMI"/>
    <property type="match status" value="1"/>
</dbReference>
<dbReference type="SUPFAM" id="SSF53790">
    <property type="entry name" value="Tetrapyrrole methylase"/>
    <property type="match status" value="1"/>
</dbReference>
<comment type="subcellular location">
    <subcellularLocation>
        <location evidence="6">Cytoplasm</location>
    </subcellularLocation>
</comment>
<comment type="caution">
    <text evidence="9">The sequence shown here is derived from an EMBL/GenBank/DDBJ whole genome shotgun (WGS) entry which is preliminary data.</text>
</comment>
<dbReference type="EC" id="2.1.1.198" evidence="6"/>
<comment type="catalytic activity">
    <reaction evidence="6">
        <text>cytidine(1402) in 16S rRNA + S-adenosyl-L-methionine = 2'-O-methylcytidine(1402) in 16S rRNA + S-adenosyl-L-homocysteine + H(+)</text>
        <dbReference type="Rhea" id="RHEA:42924"/>
        <dbReference type="Rhea" id="RHEA-COMP:10285"/>
        <dbReference type="Rhea" id="RHEA-COMP:10286"/>
        <dbReference type="ChEBI" id="CHEBI:15378"/>
        <dbReference type="ChEBI" id="CHEBI:57856"/>
        <dbReference type="ChEBI" id="CHEBI:59789"/>
        <dbReference type="ChEBI" id="CHEBI:74495"/>
        <dbReference type="ChEBI" id="CHEBI:82748"/>
        <dbReference type="EC" id="2.1.1.198"/>
    </reaction>
</comment>
<feature type="domain" description="RsmI HTH" evidence="8">
    <location>
        <begin position="240"/>
        <end position="282"/>
    </location>
</feature>
<sequence length="287" mass="30918">MAETMKPGTLYVVATPIGNLGDMSVRGGELLRDVDRILAEDTRHTARLLDHLGLSTPMTSLHEHNEQKQIGRVLDWLAQGQSLALVSDAGTPLISDPGFELVRAARERGFAVTTAPGACAVTAALSISGLPTDRFVFEGFLPPRQAHRQRELERLKDQERTLVFYESPRRIVAALTDMASVFGADRSGVVVRELTKTYETVYAGTLGELAELAKAGDITEKGEFVVLVGGADKAAAVEAAMVDAERLLTRLLQSLPVKEAVRITADMTGAARNPLYERALVLQGKGG</sequence>